<accession>A0A6G1L011</accession>
<feature type="transmembrane region" description="Helical" evidence="7">
    <location>
        <begin position="97"/>
        <end position="121"/>
    </location>
</feature>
<evidence type="ECO:0000313" key="10">
    <source>
        <dbReference type="Proteomes" id="UP000799436"/>
    </source>
</evidence>
<evidence type="ECO:0000256" key="1">
    <source>
        <dbReference type="ARBA" id="ARBA00004170"/>
    </source>
</evidence>
<evidence type="ECO:0000256" key="2">
    <source>
        <dbReference type="ARBA" id="ARBA00005975"/>
    </source>
</evidence>
<evidence type="ECO:0000256" key="4">
    <source>
        <dbReference type="ARBA" id="ARBA00022833"/>
    </source>
</evidence>
<dbReference type="GO" id="GO:0008270">
    <property type="term" value="F:zinc ion binding"/>
    <property type="evidence" value="ECO:0007669"/>
    <property type="project" value="TreeGrafter"/>
</dbReference>
<name>A0A6G1L011_9PEZI</name>
<dbReference type="PROSITE" id="PS51837">
    <property type="entry name" value="LITAF"/>
    <property type="match status" value="1"/>
</dbReference>
<evidence type="ECO:0000313" key="9">
    <source>
        <dbReference type="EMBL" id="KAF2765574.1"/>
    </source>
</evidence>
<keyword evidence="4" id="KW-0862">Zinc</keyword>
<dbReference type="PANTHER" id="PTHR23292">
    <property type="entry name" value="LIPOPOLYSACCHARIDE-INDUCED TUMOR NECROSIS FACTOR-ALPHA FACTOR"/>
    <property type="match status" value="1"/>
</dbReference>
<feature type="region of interest" description="Disordered" evidence="6">
    <location>
        <begin position="1"/>
        <end position="60"/>
    </location>
</feature>
<organism evidence="9 10">
    <name type="scientific">Teratosphaeria nubilosa</name>
    <dbReference type="NCBI Taxonomy" id="161662"/>
    <lineage>
        <taxon>Eukaryota</taxon>
        <taxon>Fungi</taxon>
        <taxon>Dikarya</taxon>
        <taxon>Ascomycota</taxon>
        <taxon>Pezizomycotina</taxon>
        <taxon>Dothideomycetes</taxon>
        <taxon>Dothideomycetidae</taxon>
        <taxon>Mycosphaerellales</taxon>
        <taxon>Teratosphaeriaceae</taxon>
        <taxon>Teratosphaeria</taxon>
    </lineage>
</organism>
<feature type="domain" description="LITAF" evidence="8">
    <location>
        <begin position="59"/>
        <end position="141"/>
    </location>
</feature>
<keyword evidence="5 7" id="KW-0472">Membrane</keyword>
<dbReference type="GO" id="GO:0016020">
    <property type="term" value="C:membrane"/>
    <property type="evidence" value="ECO:0007669"/>
    <property type="project" value="UniProtKB-SubCell"/>
</dbReference>
<dbReference type="AlphaFoldDB" id="A0A6G1L011"/>
<dbReference type="InterPro" id="IPR037519">
    <property type="entry name" value="LITAF_fam"/>
</dbReference>
<proteinExistence type="inferred from homology"/>
<evidence type="ECO:0000256" key="7">
    <source>
        <dbReference type="SAM" id="Phobius"/>
    </source>
</evidence>
<dbReference type="Pfam" id="PF10601">
    <property type="entry name" value="zf-LITAF-like"/>
    <property type="match status" value="1"/>
</dbReference>
<feature type="compositionally biased region" description="Polar residues" evidence="6">
    <location>
        <begin position="23"/>
        <end position="33"/>
    </location>
</feature>
<comment type="subcellular location">
    <subcellularLocation>
        <location evidence="1">Membrane</location>
        <topology evidence="1">Peripheral membrane protein</topology>
    </subcellularLocation>
</comment>
<dbReference type="EMBL" id="ML995888">
    <property type="protein sequence ID" value="KAF2765574.1"/>
    <property type="molecule type" value="Genomic_DNA"/>
</dbReference>
<dbReference type="Proteomes" id="UP000799436">
    <property type="component" value="Unassembled WGS sequence"/>
</dbReference>
<keyword evidence="7" id="KW-0812">Transmembrane</keyword>
<evidence type="ECO:0000256" key="3">
    <source>
        <dbReference type="ARBA" id="ARBA00022723"/>
    </source>
</evidence>
<reference evidence="9" key="1">
    <citation type="journal article" date="2020" name="Stud. Mycol.">
        <title>101 Dothideomycetes genomes: a test case for predicting lifestyles and emergence of pathogens.</title>
        <authorList>
            <person name="Haridas S."/>
            <person name="Albert R."/>
            <person name="Binder M."/>
            <person name="Bloem J."/>
            <person name="Labutti K."/>
            <person name="Salamov A."/>
            <person name="Andreopoulos B."/>
            <person name="Baker S."/>
            <person name="Barry K."/>
            <person name="Bills G."/>
            <person name="Bluhm B."/>
            <person name="Cannon C."/>
            <person name="Castanera R."/>
            <person name="Culley D."/>
            <person name="Daum C."/>
            <person name="Ezra D."/>
            <person name="Gonzalez J."/>
            <person name="Henrissat B."/>
            <person name="Kuo A."/>
            <person name="Liang C."/>
            <person name="Lipzen A."/>
            <person name="Lutzoni F."/>
            <person name="Magnuson J."/>
            <person name="Mondo S."/>
            <person name="Nolan M."/>
            <person name="Ohm R."/>
            <person name="Pangilinan J."/>
            <person name="Park H.-J."/>
            <person name="Ramirez L."/>
            <person name="Alfaro M."/>
            <person name="Sun H."/>
            <person name="Tritt A."/>
            <person name="Yoshinaga Y."/>
            <person name="Zwiers L.-H."/>
            <person name="Turgeon B."/>
            <person name="Goodwin S."/>
            <person name="Spatafora J."/>
            <person name="Crous P."/>
            <person name="Grigoriev I."/>
        </authorList>
    </citation>
    <scope>NUCLEOTIDE SEQUENCE</scope>
    <source>
        <strain evidence="9">CBS 116005</strain>
    </source>
</reference>
<sequence>MNNQINHGIEQQPAPSHAGPQEKSASYTRNQAPIDQPPPAYNSYNAAKDPYPSQQPMTTAAPPVTPLNHLRESEAWIDCPFCQRRTRTRIDKVDSGMTYVLGLLLCLICICAACIPCIAHWCADIDHYCGDCGKRVASMKYNSGVTHVLAGPDLNAVPSRYAAGPSMEANGV</sequence>
<protein>
    <recommendedName>
        <fullName evidence="8">LITAF domain-containing protein</fullName>
    </recommendedName>
</protein>
<dbReference type="PANTHER" id="PTHR23292:SF6">
    <property type="entry name" value="FI16602P1-RELATED"/>
    <property type="match status" value="1"/>
</dbReference>
<evidence type="ECO:0000256" key="5">
    <source>
        <dbReference type="ARBA" id="ARBA00023136"/>
    </source>
</evidence>
<dbReference type="OrthoDB" id="5599753at2759"/>
<gene>
    <name evidence="9" type="ORF">EJ03DRAFT_330818</name>
</gene>
<comment type="similarity">
    <text evidence="2">Belongs to the CDIP1/LITAF family.</text>
</comment>
<keyword evidence="10" id="KW-1185">Reference proteome</keyword>
<dbReference type="InterPro" id="IPR006629">
    <property type="entry name" value="LITAF"/>
</dbReference>
<keyword evidence="7" id="KW-1133">Transmembrane helix</keyword>
<evidence type="ECO:0000259" key="8">
    <source>
        <dbReference type="PROSITE" id="PS51837"/>
    </source>
</evidence>
<dbReference type="SMART" id="SM00714">
    <property type="entry name" value="LITAF"/>
    <property type="match status" value="1"/>
</dbReference>
<evidence type="ECO:0000256" key="6">
    <source>
        <dbReference type="SAM" id="MobiDB-lite"/>
    </source>
</evidence>
<keyword evidence="3" id="KW-0479">Metal-binding</keyword>